<name>A0ABR1FD81_9ASCO</name>
<evidence type="ECO:0000259" key="12">
    <source>
        <dbReference type="Pfam" id="PF07558"/>
    </source>
</evidence>
<gene>
    <name evidence="13" type="ORF">BZA70DRAFT_272257</name>
</gene>
<feature type="region of interest" description="Disordered" evidence="10">
    <location>
        <begin position="514"/>
        <end position="666"/>
    </location>
</feature>
<keyword evidence="6 9" id="KW-0175">Coiled coil</keyword>
<feature type="compositionally biased region" description="Low complexity" evidence="10">
    <location>
        <begin position="628"/>
        <end position="638"/>
    </location>
</feature>
<dbReference type="Proteomes" id="UP001498771">
    <property type="component" value="Unassembled WGS sequence"/>
</dbReference>
<accession>A0ABR1FD81</accession>
<evidence type="ECO:0008006" key="15">
    <source>
        <dbReference type="Google" id="ProtNLM"/>
    </source>
</evidence>
<comment type="caution">
    <text evidence="13">The sequence shown here is derived from an EMBL/GenBank/DDBJ whole genome shotgun (WGS) entry which is preliminary data.</text>
</comment>
<dbReference type="GeneID" id="90037136"/>
<feature type="compositionally biased region" description="Acidic residues" evidence="10">
    <location>
        <begin position="152"/>
        <end position="164"/>
    </location>
</feature>
<evidence type="ECO:0000256" key="6">
    <source>
        <dbReference type="ARBA" id="ARBA00023054"/>
    </source>
</evidence>
<reference evidence="13 14" key="1">
    <citation type="submission" date="2024-03" db="EMBL/GenBank/DDBJ databases">
        <title>Genome-scale model development and genomic sequencing of the oleaginous clade Lipomyces.</title>
        <authorList>
            <consortium name="Lawrence Berkeley National Laboratory"/>
            <person name="Czajka J.J."/>
            <person name="Han Y."/>
            <person name="Kim J."/>
            <person name="Mondo S.J."/>
            <person name="Hofstad B.A."/>
            <person name="Robles A."/>
            <person name="Haridas S."/>
            <person name="Riley R."/>
            <person name="LaButti K."/>
            <person name="Pangilinan J."/>
            <person name="Andreopoulos W."/>
            <person name="Lipzen A."/>
            <person name="Yan J."/>
            <person name="Wang M."/>
            <person name="Ng V."/>
            <person name="Grigoriev I.V."/>
            <person name="Spatafora J.W."/>
            <person name="Magnuson J.K."/>
            <person name="Baker S.E."/>
            <person name="Pomraning K.R."/>
        </authorList>
    </citation>
    <scope>NUCLEOTIDE SEQUENCE [LARGE SCALE GENOMIC DNA]</scope>
    <source>
        <strain evidence="13 14">Phaff 52-87</strain>
    </source>
</reference>
<sequence length="666" mass="73415">MARLAADPAVLAETIDSIKRRFLRQNRELARVNSSHSTRISNLESKIAELLAENLDLRQQVIALEQNRERWITHQCQEVRERLQAKVREMEDTLELFAATAKSSIYATPPERGATMVSTMQAEEQATGYTDAFMMNVSTRKKLSPRDTALTEADEQTAEDENVEDMPLPEPVELHRTTAEEMLQEEIPEIPESDMVSELISSSTVPGREVNRSRRKRRDSLQELDIINIVKAQNTNYKSKLSANKSTSGAQQSSTMAEADVEESIEPEVVTEPAPAETEIIDRTITAASDQVEELKPAARRESRARRRSSMLIASTSPPQLAPEKPSGITSRSSRRSSIIVSRDPPAFTTDDSIEDKTLGSSAEVNARSSEKADVVEAEPKKAEPKVERRVLQNKNVNLEPITTKSTALKKMKDDALPLAEKDKLTGDESEVIAKKSISESKVQEDVQRESVSPEGGRRPSRRARSSINYALPSLRVKMRRETEQFLDAVVITSERTVERRDSGIPADLGASKAGVRVKEEKQDDAVDMSSIPISEPPSLELGKRKRKSSVWSAAEVEEKPSTTAKPSTTRRRASSAMTSSTFGGEIEPEKKDNSEGDIYAFVDGQIEHIRKPRTSSDRKSMGDAGRRASVASSMASSAKDKRADTSGLGSSGGTIGGKRRRSVAV</sequence>
<evidence type="ECO:0000256" key="7">
    <source>
        <dbReference type="ARBA" id="ARBA00023306"/>
    </source>
</evidence>
<evidence type="ECO:0000256" key="4">
    <source>
        <dbReference type="ARBA" id="ARBA00022618"/>
    </source>
</evidence>
<feature type="compositionally biased region" description="Polar residues" evidence="10">
    <location>
        <begin position="240"/>
        <end position="256"/>
    </location>
</feature>
<feature type="compositionally biased region" description="Basic and acidic residues" evidence="10">
    <location>
        <begin position="369"/>
        <end position="391"/>
    </location>
</feature>
<organism evidence="13 14">
    <name type="scientific">Myxozyma melibiosi</name>
    <dbReference type="NCBI Taxonomy" id="54550"/>
    <lineage>
        <taxon>Eukaryota</taxon>
        <taxon>Fungi</taxon>
        <taxon>Dikarya</taxon>
        <taxon>Ascomycota</taxon>
        <taxon>Saccharomycotina</taxon>
        <taxon>Lipomycetes</taxon>
        <taxon>Lipomycetales</taxon>
        <taxon>Lipomycetaceae</taxon>
        <taxon>Myxozyma</taxon>
    </lineage>
</organism>
<evidence type="ECO:0000256" key="3">
    <source>
        <dbReference type="ARBA" id="ARBA00022454"/>
    </source>
</evidence>
<feature type="region of interest" description="Disordered" evidence="10">
    <location>
        <begin position="240"/>
        <end position="399"/>
    </location>
</feature>
<feature type="coiled-coil region" evidence="9">
    <location>
        <begin position="33"/>
        <end position="100"/>
    </location>
</feature>
<keyword evidence="5" id="KW-0159">Chromosome partition</keyword>
<feature type="compositionally biased region" description="Low complexity" evidence="10">
    <location>
        <begin position="267"/>
        <end position="278"/>
    </location>
</feature>
<dbReference type="InterPro" id="IPR011516">
    <property type="entry name" value="Shugoshin_N"/>
</dbReference>
<feature type="domain" description="Shugoshin N-terminal coiled-coil" evidence="12">
    <location>
        <begin position="18"/>
        <end position="62"/>
    </location>
</feature>
<evidence type="ECO:0000256" key="9">
    <source>
        <dbReference type="SAM" id="Coils"/>
    </source>
</evidence>
<feature type="region of interest" description="Disordered" evidence="10">
    <location>
        <begin position="143"/>
        <end position="164"/>
    </location>
</feature>
<feature type="compositionally biased region" description="Basic and acidic residues" evidence="10">
    <location>
        <begin position="606"/>
        <end position="627"/>
    </location>
</feature>
<evidence type="ECO:0000313" key="13">
    <source>
        <dbReference type="EMBL" id="KAK7207809.1"/>
    </source>
</evidence>
<keyword evidence="7" id="KW-0131">Cell cycle</keyword>
<evidence type="ECO:0000256" key="10">
    <source>
        <dbReference type="SAM" id="MobiDB-lite"/>
    </source>
</evidence>
<evidence type="ECO:0000259" key="11">
    <source>
        <dbReference type="Pfam" id="PF07557"/>
    </source>
</evidence>
<dbReference type="Pfam" id="PF07557">
    <property type="entry name" value="Shugoshin_C"/>
    <property type="match status" value="1"/>
</dbReference>
<comment type="similarity">
    <text evidence="2">Belongs to the shugoshin family.</text>
</comment>
<evidence type="ECO:0000256" key="5">
    <source>
        <dbReference type="ARBA" id="ARBA00022829"/>
    </source>
</evidence>
<feature type="compositionally biased region" description="Low complexity" evidence="10">
    <location>
        <begin position="327"/>
        <end position="343"/>
    </location>
</feature>
<evidence type="ECO:0000313" key="14">
    <source>
        <dbReference type="Proteomes" id="UP001498771"/>
    </source>
</evidence>
<feature type="compositionally biased region" description="Polar residues" evidence="10">
    <location>
        <begin position="359"/>
        <end position="368"/>
    </location>
</feature>
<protein>
    <recommendedName>
        <fullName evidence="15">Shugoshin C-terminal domain-containing protein</fullName>
    </recommendedName>
</protein>
<evidence type="ECO:0000256" key="2">
    <source>
        <dbReference type="ARBA" id="ARBA00010845"/>
    </source>
</evidence>
<keyword evidence="8" id="KW-0137">Centromere</keyword>
<feature type="compositionally biased region" description="Basic and acidic residues" evidence="10">
    <location>
        <begin position="293"/>
        <end position="302"/>
    </location>
</feature>
<keyword evidence="14" id="KW-1185">Reference proteome</keyword>
<proteinExistence type="inferred from homology"/>
<comment type="subcellular location">
    <subcellularLocation>
        <location evidence="1">Chromosome</location>
        <location evidence="1">Centromere</location>
    </subcellularLocation>
</comment>
<keyword evidence="4" id="KW-0132">Cell division</keyword>
<feature type="domain" description="Shugoshin C-terminal" evidence="11">
    <location>
        <begin position="459"/>
        <end position="481"/>
    </location>
</feature>
<evidence type="ECO:0000256" key="8">
    <source>
        <dbReference type="ARBA" id="ARBA00023328"/>
    </source>
</evidence>
<feature type="compositionally biased region" description="Basic and acidic residues" evidence="10">
    <location>
        <begin position="413"/>
        <end position="449"/>
    </location>
</feature>
<feature type="compositionally biased region" description="Low complexity" evidence="10">
    <location>
        <begin position="530"/>
        <end position="541"/>
    </location>
</feature>
<dbReference type="RefSeq" id="XP_064770842.1">
    <property type="nucleotide sequence ID" value="XM_064911624.1"/>
</dbReference>
<feature type="region of interest" description="Disordered" evidence="10">
    <location>
        <begin position="413"/>
        <end position="468"/>
    </location>
</feature>
<dbReference type="InterPro" id="IPR011515">
    <property type="entry name" value="Shugoshin_C"/>
</dbReference>
<evidence type="ECO:0000256" key="1">
    <source>
        <dbReference type="ARBA" id="ARBA00004584"/>
    </source>
</evidence>
<dbReference type="Pfam" id="PF07558">
    <property type="entry name" value="Shugoshin_N"/>
    <property type="match status" value="1"/>
</dbReference>
<keyword evidence="3" id="KW-0158">Chromosome</keyword>
<dbReference type="EMBL" id="JBBJBU010000001">
    <property type="protein sequence ID" value="KAK7207809.1"/>
    <property type="molecule type" value="Genomic_DNA"/>
</dbReference>